<dbReference type="Pfam" id="PF13975">
    <property type="entry name" value="gag-asp_proteas"/>
    <property type="match status" value="1"/>
</dbReference>
<dbReference type="NCBIfam" id="TIGR02281">
    <property type="entry name" value="clan_AA_DTGA"/>
    <property type="match status" value="1"/>
</dbReference>
<keyword evidence="3" id="KW-1185">Reference proteome</keyword>
<dbReference type="SUPFAM" id="SSF50630">
    <property type="entry name" value="Acid proteases"/>
    <property type="match status" value="1"/>
</dbReference>
<keyword evidence="1" id="KW-0732">Signal</keyword>
<dbReference type="GO" id="GO:0004190">
    <property type="term" value="F:aspartic-type endopeptidase activity"/>
    <property type="evidence" value="ECO:0007669"/>
    <property type="project" value="InterPro"/>
</dbReference>
<proteinExistence type="predicted"/>
<dbReference type="RefSeq" id="WP_231701682.1">
    <property type="nucleotide sequence ID" value="NZ_LT629787.1"/>
</dbReference>
<dbReference type="STRING" id="1434072.SAMN05216210_0730"/>
<organism evidence="2 3">
    <name type="scientific">Halopseudomonas salegens</name>
    <dbReference type="NCBI Taxonomy" id="1434072"/>
    <lineage>
        <taxon>Bacteria</taxon>
        <taxon>Pseudomonadati</taxon>
        <taxon>Pseudomonadota</taxon>
        <taxon>Gammaproteobacteria</taxon>
        <taxon>Pseudomonadales</taxon>
        <taxon>Pseudomonadaceae</taxon>
        <taxon>Halopseudomonas</taxon>
    </lineage>
</organism>
<dbReference type="AlphaFoldDB" id="A0A1H2EHJ7"/>
<evidence type="ECO:0000313" key="2">
    <source>
        <dbReference type="EMBL" id="SDT94551.1"/>
    </source>
</evidence>
<evidence type="ECO:0000313" key="3">
    <source>
        <dbReference type="Proteomes" id="UP000243924"/>
    </source>
</evidence>
<dbReference type="Gene3D" id="2.40.70.10">
    <property type="entry name" value="Acid Proteases"/>
    <property type="match status" value="1"/>
</dbReference>
<keyword evidence="2" id="KW-0378">Hydrolase</keyword>
<dbReference type="InterPro" id="IPR021109">
    <property type="entry name" value="Peptidase_aspartic_dom_sf"/>
</dbReference>
<reference evidence="3" key="1">
    <citation type="submission" date="2016-10" db="EMBL/GenBank/DDBJ databases">
        <authorList>
            <person name="Varghese N."/>
            <person name="Submissions S."/>
        </authorList>
    </citation>
    <scope>NUCLEOTIDE SEQUENCE [LARGE SCALE GENOMIC DNA]</scope>
    <source>
        <strain evidence="3">CECT 8338</strain>
    </source>
</reference>
<dbReference type="Proteomes" id="UP000243924">
    <property type="component" value="Chromosome I"/>
</dbReference>
<protein>
    <submittedName>
        <fullName evidence="2">Aspartyl protease family protein</fullName>
    </submittedName>
</protein>
<name>A0A1H2EHJ7_9GAMM</name>
<dbReference type="CDD" id="cd05483">
    <property type="entry name" value="retropepsin_like_bacteria"/>
    <property type="match status" value="1"/>
</dbReference>
<dbReference type="EMBL" id="LT629787">
    <property type="protein sequence ID" value="SDT94551.1"/>
    <property type="molecule type" value="Genomic_DNA"/>
</dbReference>
<dbReference type="GO" id="GO:0006508">
    <property type="term" value="P:proteolysis"/>
    <property type="evidence" value="ECO:0007669"/>
    <property type="project" value="UniProtKB-KW"/>
</dbReference>
<dbReference type="InterPro" id="IPR034122">
    <property type="entry name" value="Retropepsin-like_bacterial"/>
</dbReference>
<feature type="signal peptide" evidence="1">
    <location>
        <begin position="1"/>
        <end position="21"/>
    </location>
</feature>
<evidence type="ECO:0000256" key="1">
    <source>
        <dbReference type="SAM" id="SignalP"/>
    </source>
</evidence>
<feature type="chain" id="PRO_5009273019" evidence="1">
    <location>
        <begin position="22"/>
        <end position="214"/>
    </location>
</feature>
<dbReference type="PROSITE" id="PS00141">
    <property type="entry name" value="ASP_PROTEASE"/>
    <property type="match status" value="1"/>
</dbReference>
<gene>
    <name evidence="2" type="ORF">SAMN05216210_0730</name>
</gene>
<dbReference type="InterPro" id="IPR001969">
    <property type="entry name" value="Aspartic_peptidase_AS"/>
</dbReference>
<accession>A0A1H2EHJ7</accession>
<sequence>MNLLGRMVLLALIGLSGSAWADPEVRVVGLFSNAAVVNIDGQRHMLRAGRPAVQGVELVTADSRTATLRINGRERVLGLQRDYSEGFAEPERQSVSIGRSQGGHFRTTGSINGHSVQFMVDTGATSVALNSRQAARMGLDYRSGTMVQATTASGNVPGYLVTLNRVRIGEIELTQVEGLVLEGGFPTEVLLGNSFLSRLRMEDRGSVLILERRY</sequence>
<keyword evidence="2" id="KW-0645">Protease</keyword>
<dbReference type="InterPro" id="IPR011969">
    <property type="entry name" value="Clan_AA_Asp_peptidase_C"/>
</dbReference>